<dbReference type="AlphaFoldDB" id="A0A914RE61"/>
<protein>
    <submittedName>
        <fullName evidence="3">Uncharacterized protein</fullName>
    </submittedName>
</protein>
<keyword evidence="1" id="KW-1133">Transmembrane helix</keyword>
<name>A0A914RE61_PAREQ</name>
<keyword evidence="1" id="KW-0472">Membrane</keyword>
<dbReference type="Proteomes" id="UP000887564">
    <property type="component" value="Unplaced"/>
</dbReference>
<sequence>MAAFPVSIGLSRSGAFASAMADKEKVVRLKLSRENPAYGSLLALGAAGFSVHDSVDLIDSDHNEFTMLVSVVYLGYFVLYLCKRH</sequence>
<dbReference type="WBParaSite" id="PEQ_0000478801-mRNA-1">
    <property type="protein sequence ID" value="PEQ_0000478801-mRNA-1"/>
    <property type="gene ID" value="PEQ_0000478801"/>
</dbReference>
<keyword evidence="1" id="KW-0812">Transmembrane</keyword>
<feature type="transmembrane region" description="Helical" evidence="1">
    <location>
        <begin position="65"/>
        <end position="82"/>
    </location>
</feature>
<evidence type="ECO:0000313" key="3">
    <source>
        <dbReference type="WBParaSite" id="PEQ_0000478801-mRNA-1"/>
    </source>
</evidence>
<evidence type="ECO:0000313" key="2">
    <source>
        <dbReference type="Proteomes" id="UP000887564"/>
    </source>
</evidence>
<reference evidence="3" key="1">
    <citation type="submission" date="2022-11" db="UniProtKB">
        <authorList>
            <consortium name="WormBaseParasite"/>
        </authorList>
    </citation>
    <scope>IDENTIFICATION</scope>
</reference>
<keyword evidence="2" id="KW-1185">Reference proteome</keyword>
<accession>A0A914RE61</accession>
<proteinExistence type="predicted"/>
<organism evidence="2 3">
    <name type="scientific">Parascaris equorum</name>
    <name type="common">Equine roundworm</name>
    <dbReference type="NCBI Taxonomy" id="6256"/>
    <lineage>
        <taxon>Eukaryota</taxon>
        <taxon>Metazoa</taxon>
        <taxon>Ecdysozoa</taxon>
        <taxon>Nematoda</taxon>
        <taxon>Chromadorea</taxon>
        <taxon>Rhabditida</taxon>
        <taxon>Spirurina</taxon>
        <taxon>Ascaridomorpha</taxon>
        <taxon>Ascaridoidea</taxon>
        <taxon>Ascarididae</taxon>
        <taxon>Parascaris</taxon>
    </lineage>
</organism>
<evidence type="ECO:0000256" key="1">
    <source>
        <dbReference type="SAM" id="Phobius"/>
    </source>
</evidence>